<evidence type="ECO:0000313" key="2">
    <source>
        <dbReference type="EMBL" id="CAF0946288.1"/>
    </source>
</evidence>
<proteinExistence type="predicted"/>
<dbReference type="Proteomes" id="UP000663823">
    <property type="component" value="Unassembled WGS sequence"/>
</dbReference>
<organism evidence="3 4">
    <name type="scientific">Rotaria sordida</name>
    <dbReference type="NCBI Taxonomy" id="392033"/>
    <lineage>
        <taxon>Eukaryota</taxon>
        <taxon>Metazoa</taxon>
        <taxon>Spiralia</taxon>
        <taxon>Gnathifera</taxon>
        <taxon>Rotifera</taxon>
        <taxon>Eurotatoria</taxon>
        <taxon>Bdelloidea</taxon>
        <taxon>Philodinida</taxon>
        <taxon>Philodinidae</taxon>
        <taxon>Rotaria</taxon>
    </lineage>
</organism>
<dbReference type="Proteomes" id="UP000663882">
    <property type="component" value="Unassembled WGS sequence"/>
</dbReference>
<sequence>MEHYSNQFINLPDEILLIILKKLNTIDVFNLFGIDERLDNILYDKIFTSKLTLFVSSSNDLIHRLDDSLIDRFCLQILSQIHHKIT</sequence>
<comment type="caution">
    <text evidence="3">The sequence shown here is derived from an EMBL/GenBank/DDBJ whole genome shotgun (WGS) entry which is preliminary data.</text>
</comment>
<name>A0A819ZKP5_9BILA</name>
<evidence type="ECO:0000313" key="3">
    <source>
        <dbReference type="EMBL" id="CAF4175556.1"/>
    </source>
</evidence>
<dbReference type="PROSITE" id="PS50181">
    <property type="entry name" value="FBOX"/>
    <property type="match status" value="1"/>
</dbReference>
<gene>
    <name evidence="3" type="ORF">OTI717_LOCUS37421</name>
    <name evidence="2" type="ORF">RFH988_LOCUS11375</name>
</gene>
<dbReference type="InterPro" id="IPR036047">
    <property type="entry name" value="F-box-like_dom_sf"/>
</dbReference>
<dbReference type="EMBL" id="CAJNOO010000449">
    <property type="protein sequence ID" value="CAF0946288.1"/>
    <property type="molecule type" value="Genomic_DNA"/>
</dbReference>
<evidence type="ECO:0000259" key="1">
    <source>
        <dbReference type="PROSITE" id="PS50181"/>
    </source>
</evidence>
<feature type="domain" description="F-box" evidence="1">
    <location>
        <begin position="5"/>
        <end position="51"/>
    </location>
</feature>
<dbReference type="SUPFAM" id="SSF81383">
    <property type="entry name" value="F-box domain"/>
    <property type="match status" value="1"/>
</dbReference>
<dbReference type="Pfam" id="PF00646">
    <property type="entry name" value="F-box"/>
    <property type="match status" value="1"/>
</dbReference>
<reference evidence="3" key="1">
    <citation type="submission" date="2021-02" db="EMBL/GenBank/DDBJ databases">
        <authorList>
            <person name="Nowell W R."/>
        </authorList>
    </citation>
    <scope>NUCLEOTIDE SEQUENCE</scope>
</reference>
<accession>A0A819ZKP5</accession>
<dbReference type="OrthoDB" id="10467011at2759"/>
<dbReference type="InterPro" id="IPR001810">
    <property type="entry name" value="F-box_dom"/>
</dbReference>
<dbReference type="AlphaFoldDB" id="A0A819ZKP5"/>
<evidence type="ECO:0000313" key="4">
    <source>
        <dbReference type="Proteomes" id="UP000663823"/>
    </source>
</evidence>
<protein>
    <recommendedName>
        <fullName evidence="1">F-box domain-containing protein</fullName>
    </recommendedName>
</protein>
<dbReference type="EMBL" id="CAJOAX010017728">
    <property type="protein sequence ID" value="CAF4175556.1"/>
    <property type="molecule type" value="Genomic_DNA"/>
</dbReference>